<accession>A0A1T4PWK0</accession>
<comment type="subcellular location">
    <subcellularLocation>
        <location evidence="1">Cell membrane</location>
        <topology evidence="1">Multi-pass membrane protein</topology>
    </subcellularLocation>
</comment>
<comment type="catalytic activity">
    <reaction evidence="6">
        <text>3',3'-c-di-AMP + H2O = 5'-O-phosphonoadenylyl-(3'-&gt;5')-adenosine + H(+)</text>
        <dbReference type="Rhea" id="RHEA:54420"/>
        <dbReference type="ChEBI" id="CHEBI:15377"/>
        <dbReference type="ChEBI" id="CHEBI:15378"/>
        <dbReference type="ChEBI" id="CHEBI:71500"/>
        <dbReference type="ChEBI" id="CHEBI:138171"/>
    </reaction>
</comment>
<dbReference type="InterPro" id="IPR014528">
    <property type="entry name" value="GdpP/PdeA"/>
</dbReference>
<feature type="binding site" evidence="7">
    <location>
        <position position="497"/>
    </location>
    <ligand>
        <name>Mn(2+)</name>
        <dbReference type="ChEBI" id="CHEBI:29035"/>
        <label>2</label>
    </ligand>
</feature>
<dbReference type="Pfam" id="PF24898">
    <property type="entry name" value="GGDEF_GdpP"/>
    <property type="match status" value="1"/>
</dbReference>
<keyword evidence="13" id="KW-1185">Reference proteome</keyword>
<feature type="binding site" evidence="7">
    <location>
        <position position="346"/>
    </location>
    <ligand>
        <name>Mn(2+)</name>
        <dbReference type="ChEBI" id="CHEBI:29035"/>
        <label>1</label>
    </ligand>
</feature>
<evidence type="ECO:0000256" key="2">
    <source>
        <dbReference type="ARBA" id="ARBA00022475"/>
    </source>
</evidence>
<dbReference type="InterPro" id="IPR051319">
    <property type="entry name" value="Oligoribo/pAp-PDE_c-di-AMP_PDE"/>
</dbReference>
<comment type="function">
    <text evidence="6">Has phosphodiesterase (PDE) activity against cyclic-di-AMP (c-di-AMP).</text>
</comment>
<dbReference type="GO" id="GO:0046872">
    <property type="term" value="F:metal ion binding"/>
    <property type="evidence" value="ECO:0007669"/>
    <property type="project" value="UniProtKB-KW"/>
</dbReference>
<dbReference type="PANTHER" id="PTHR47618:SF2">
    <property type="entry name" value="CYCLIC-DI-AMP PHOSPHODIESTERASE GDPP"/>
    <property type="match status" value="1"/>
</dbReference>
<dbReference type="InterPro" id="IPR038763">
    <property type="entry name" value="DHH_sf"/>
</dbReference>
<organism evidence="12 13">
    <name type="scientific">Pilibacter termitis</name>
    <dbReference type="NCBI Taxonomy" id="263852"/>
    <lineage>
        <taxon>Bacteria</taxon>
        <taxon>Bacillati</taxon>
        <taxon>Bacillota</taxon>
        <taxon>Bacilli</taxon>
        <taxon>Lactobacillales</taxon>
        <taxon>Enterococcaceae</taxon>
        <taxon>Pilibacter</taxon>
    </lineage>
</organism>
<keyword evidence="7" id="KW-0464">Manganese</keyword>
<dbReference type="EC" id="3.1.4.-" evidence="6"/>
<feature type="domain" description="Cyclic-di-AMP phosphodiesterase GdpP-like PAS" evidence="11">
    <location>
        <begin position="73"/>
        <end position="155"/>
    </location>
</feature>
<evidence type="ECO:0000313" key="12">
    <source>
        <dbReference type="EMBL" id="SJZ95913.1"/>
    </source>
</evidence>
<dbReference type="Gene3D" id="3.90.1640.10">
    <property type="entry name" value="inorganic pyrophosphatase (n-terminal core)"/>
    <property type="match status" value="1"/>
</dbReference>
<evidence type="ECO:0000259" key="9">
    <source>
        <dbReference type="Pfam" id="PF01368"/>
    </source>
</evidence>
<dbReference type="GO" id="GO:0005886">
    <property type="term" value="C:plasma membrane"/>
    <property type="evidence" value="ECO:0007669"/>
    <property type="project" value="UniProtKB-SubCell"/>
</dbReference>
<comment type="cofactor">
    <cofactor evidence="7">
        <name>Mn(2+)</name>
        <dbReference type="ChEBI" id="CHEBI:29035"/>
    </cofactor>
    <text evidence="7">For phosphodiesterase activity, probably binds 2 Mn(2+) per subunit.</text>
</comment>
<keyword evidence="2 6" id="KW-1003">Cell membrane</keyword>
<dbReference type="PANTHER" id="PTHR47618">
    <property type="entry name" value="BIFUNCTIONAL OLIGORIBONUCLEASE AND PAP PHOSPHATASE NRNA"/>
    <property type="match status" value="1"/>
</dbReference>
<dbReference type="GO" id="GO:0106409">
    <property type="term" value="F:cyclic-di-AMP phosphodiesterase activity"/>
    <property type="evidence" value="ECO:0007669"/>
    <property type="project" value="RHEA"/>
</dbReference>
<feature type="domain" description="DDH" evidence="9">
    <location>
        <begin position="337"/>
        <end position="494"/>
    </location>
</feature>
<feature type="transmembrane region" description="Helical" evidence="8">
    <location>
        <begin position="33"/>
        <end position="52"/>
    </location>
</feature>
<evidence type="ECO:0000256" key="3">
    <source>
        <dbReference type="ARBA" id="ARBA00022692"/>
    </source>
</evidence>
<feature type="binding site" evidence="7">
    <location>
        <position position="441"/>
    </location>
    <ligand>
        <name>Mn(2+)</name>
        <dbReference type="ChEBI" id="CHEBI:29035"/>
        <label>2</label>
    </ligand>
</feature>
<dbReference type="PIRSF" id="PIRSF026583">
    <property type="entry name" value="YybT"/>
    <property type="match status" value="1"/>
</dbReference>
<dbReference type="Gene3D" id="3.30.450.20">
    <property type="entry name" value="PAS domain"/>
    <property type="match status" value="1"/>
</dbReference>
<dbReference type="InterPro" id="IPR003156">
    <property type="entry name" value="DHHA1_dom"/>
</dbReference>
<evidence type="ECO:0000256" key="8">
    <source>
        <dbReference type="SAM" id="Phobius"/>
    </source>
</evidence>
<comment type="similarity">
    <text evidence="6">Belongs to the GdpP/PdeA phosphodiesterase family.</text>
</comment>
<dbReference type="InterPro" id="IPR049553">
    <property type="entry name" value="GdpP-like_PAS"/>
</dbReference>
<dbReference type="Pfam" id="PF02272">
    <property type="entry name" value="DHHA1"/>
    <property type="match status" value="1"/>
</dbReference>
<dbReference type="GO" id="GO:0003676">
    <property type="term" value="F:nucleic acid binding"/>
    <property type="evidence" value="ECO:0007669"/>
    <property type="project" value="UniProtKB-UniRule"/>
</dbReference>
<evidence type="ECO:0000256" key="7">
    <source>
        <dbReference type="PIRSR" id="PIRSR026583-50"/>
    </source>
</evidence>
<evidence type="ECO:0000259" key="10">
    <source>
        <dbReference type="Pfam" id="PF02272"/>
    </source>
</evidence>
<keyword evidence="3 8" id="KW-0812">Transmembrane</keyword>
<evidence type="ECO:0000313" key="13">
    <source>
        <dbReference type="Proteomes" id="UP000190328"/>
    </source>
</evidence>
<feature type="transmembrane region" description="Helical" evidence="8">
    <location>
        <begin position="9"/>
        <end position="27"/>
    </location>
</feature>
<evidence type="ECO:0000256" key="6">
    <source>
        <dbReference type="PIRNR" id="PIRNR026583"/>
    </source>
</evidence>
<keyword evidence="5 6" id="KW-0472">Membrane</keyword>
<feature type="domain" description="DHHA1" evidence="10">
    <location>
        <begin position="571"/>
        <end position="645"/>
    </location>
</feature>
<dbReference type="FunFam" id="3.90.1640.10:FF:000002">
    <property type="entry name" value="Cyclic-di-AMP phosphodiesterase"/>
    <property type="match status" value="1"/>
</dbReference>
<dbReference type="InterPro" id="IPR001667">
    <property type="entry name" value="DDH_dom"/>
</dbReference>
<dbReference type="SUPFAM" id="SSF64182">
    <property type="entry name" value="DHH phosphoesterases"/>
    <property type="match status" value="1"/>
</dbReference>
<evidence type="ECO:0000256" key="1">
    <source>
        <dbReference type="ARBA" id="ARBA00004651"/>
    </source>
</evidence>
<gene>
    <name evidence="12" type="ORF">SAMN02745116_01961</name>
</gene>
<dbReference type="EMBL" id="FUXI01000023">
    <property type="protein sequence ID" value="SJZ95913.1"/>
    <property type="molecule type" value="Genomic_DNA"/>
</dbReference>
<feature type="binding site" evidence="7">
    <location>
        <position position="417"/>
    </location>
    <ligand>
        <name>Mn(2+)</name>
        <dbReference type="ChEBI" id="CHEBI:29035"/>
        <label>2</label>
    </ligand>
</feature>
<evidence type="ECO:0000256" key="5">
    <source>
        <dbReference type="ARBA" id="ARBA00023136"/>
    </source>
</evidence>
<protein>
    <recommendedName>
        <fullName evidence="6">Cyclic-di-AMP phosphodiesterase</fullName>
        <ecNumber evidence="6">3.1.4.-</ecNumber>
    </recommendedName>
</protein>
<dbReference type="Gene3D" id="3.10.310.30">
    <property type="match status" value="1"/>
</dbReference>
<reference evidence="13" key="1">
    <citation type="submission" date="2017-02" db="EMBL/GenBank/DDBJ databases">
        <authorList>
            <person name="Varghese N."/>
            <person name="Submissions S."/>
        </authorList>
    </citation>
    <scope>NUCLEOTIDE SEQUENCE [LARGE SCALE GENOMIC DNA]</scope>
    <source>
        <strain evidence="13">ATCC BAA-1030</strain>
    </source>
</reference>
<feature type="binding site" evidence="7">
    <location>
        <position position="342"/>
    </location>
    <ligand>
        <name>Mn(2+)</name>
        <dbReference type="ChEBI" id="CHEBI:29035"/>
        <label>1</label>
    </ligand>
</feature>
<evidence type="ECO:0000259" key="11">
    <source>
        <dbReference type="Pfam" id="PF21370"/>
    </source>
</evidence>
<evidence type="ECO:0000256" key="4">
    <source>
        <dbReference type="ARBA" id="ARBA00022989"/>
    </source>
</evidence>
<name>A0A1T4PWK0_9ENTE</name>
<keyword evidence="4 8" id="KW-1133">Transmembrane helix</keyword>
<sequence length="656" mass="75246">MKKPTRKEILIFVTLALFLIIFGILIFPYQWMILIWIFVIAMGIYYFTWRIMGAMHIENREVIRQVTDYAEESTKQVLETMPLGVLRYNRENQALLWLNPYADYVFTGQQEELNSEKIREILALNEQEKNFMDIGEKQYYFYIHKEEGLIYFIDVSNEQSLRQEIQNRQLVVGVISVDNYDDVTENMEEKETSILNSMITSIVSDWLNEHKVFSKRLNREKYFFVARYKILKNMMNQNFQLIDDFREKMVENNTPLTLSIGVGFGMASPKYIGEIANNNLEIALVRGGDQVVVKEDVETSKPLYFGGKSDSVVKRTRVRTRAMATALKGILQDTEEVYIMGHRFPDMDAIGASFGMLYLARMFGKTAYVVLDSKQFIHDVERCMEEIKEYPELFDCVVTPEYVKENRRENSLLVMVDYNKPVLSISKEVYSLFEKIIVIDHHRRSDEFPQSPLLSYIESGASSASELITELIQYQSTKTTRISRIEATLLMAGIVVDTKSFQMRTTSRTFDTASFLRSMGADNSKVQALLSSDLQSYMEMNELISSNEKITEEMIIACGDDDKVYDSVTNAKAADTILSLNGVEATFVISRRNHETVGISARSKGKVNVQVLMEKLGGGGHFNNAAVQMKEITTSAAKAKLVEAIELKKDDIYNKN</sequence>
<feature type="binding site" evidence="7">
    <location>
        <position position="417"/>
    </location>
    <ligand>
        <name>Mn(2+)</name>
        <dbReference type="ChEBI" id="CHEBI:29035"/>
        <label>1</label>
    </ligand>
</feature>
<keyword evidence="7" id="KW-0479">Metal-binding</keyword>
<dbReference type="Pfam" id="PF01368">
    <property type="entry name" value="DHH"/>
    <property type="match status" value="1"/>
</dbReference>
<dbReference type="STRING" id="263852.SAMN02745116_01961"/>
<dbReference type="GO" id="GO:0016787">
    <property type="term" value="F:hydrolase activity"/>
    <property type="evidence" value="ECO:0007669"/>
    <property type="project" value="UniProtKB-UniRule"/>
</dbReference>
<dbReference type="AlphaFoldDB" id="A0A1T4PWK0"/>
<dbReference type="Pfam" id="PF21370">
    <property type="entry name" value="PAS_GdpP"/>
    <property type="match status" value="1"/>
</dbReference>
<dbReference type="OrthoDB" id="9759476at2"/>
<keyword evidence="6" id="KW-0378">Hydrolase</keyword>
<dbReference type="Proteomes" id="UP000190328">
    <property type="component" value="Unassembled WGS sequence"/>
</dbReference>
<feature type="binding site" evidence="7">
    <location>
        <position position="348"/>
    </location>
    <ligand>
        <name>Mn(2+)</name>
        <dbReference type="ChEBI" id="CHEBI:29035"/>
        <label>2</label>
    </ligand>
</feature>
<dbReference type="RefSeq" id="WP_078807881.1">
    <property type="nucleotide sequence ID" value="NZ_FUXI01000023.1"/>
</dbReference>
<proteinExistence type="inferred from homology"/>